<evidence type="ECO:0000313" key="8">
    <source>
        <dbReference type="Proteomes" id="UP000001997"/>
    </source>
</evidence>
<sequence>MIHSFYIYDRHCECIYSRDYVEGTINKNNDSDTSKLLFGILYSLKNIASKLGDSESFSNSMKSFATGGMRVHMMESATGLRFILVSGLEVDNLQGVLHELYTSHYLKWVVYNGLSPVEMKSQKIGGMFISETDKYLQAVSSSM</sequence>
<dbReference type="FunCoup" id="A5DBS8">
    <property type="interactions" value="505"/>
</dbReference>
<comment type="similarity">
    <text evidence="5">Belongs to the TRAPP small subunits family. BET5 subfamily.</text>
</comment>
<gene>
    <name evidence="7" type="ORF">PGUG_00733</name>
</gene>
<evidence type="ECO:0000256" key="1">
    <source>
        <dbReference type="ARBA" id="ARBA00022448"/>
    </source>
</evidence>
<dbReference type="GO" id="GO:1990072">
    <property type="term" value="C:TRAPPIII protein complex"/>
    <property type="evidence" value="ECO:0007669"/>
    <property type="project" value="EnsemblFungi"/>
</dbReference>
<accession>A5DBS8</accession>
<dbReference type="AlphaFoldDB" id="A5DBS8"/>
<evidence type="ECO:0000256" key="5">
    <source>
        <dbReference type="ARBA" id="ARBA00038167"/>
    </source>
</evidence>
<keyword evidence="2 6" id="KW-0256">Endoplasmic reticulum</keyword>
<keyword evidence="3 6" id="KW-0931">ER-Golgi transport</keyword>
<dbReference type="RefSeq" id="XP_001487356.2">
    <property type="nucleotide sequence ID" value="XM_001487306.1"/>
</dbReference>
<dbReference type="KEGG" id="pgu:PGUG_00733"/>
<organism evidence="7 8">
    <name type="scientific">Meyerozyma guilliermondii (strain ATCC 6260 / CBS 566 / DSM 6381 / JCM 1539 / NBRC 10279 / NRRL Y-324)</name>
    <name type="common">Yeast</name>
    <name type="synonym">Candida guilliermondii</name>
    <dbReference type="NCBI Taxonomy" id="294746"/>
    <lineage>
        <taxon>Eukaryota</taxon>
        <taxon>Fungi</taxon>
        <taxon>Dikarya</taxon>
        <taxon>Ascomycota</taxon>
        <taxon>Saccharomycotina</taxon>
        <taxon>Pichiomycetes</taxon>
        <taxon>Debaryomycetaceae</taxon>
        <taxon>Meyerozyma</taxon>
    </lineage>
</organism>
<dbReference type="Gene3D" id="3.30.450.70">
    <property type="match status" value="1"/>
</dbReference>
<dbReference type="VEuPathDB" id="FungiDB:PGUG_00733"/>
<proteinExistence type="inferred from homology"/>
<dbReference type="SMART" id="SM01399">
    <property type="entry name" value="Sybindin"/>
    <property type="match status" value="1"/>
</dbReference>
<dbReference type="GO" id="GO:0005085">
    <property type="term" value="F:guanyl-nucleotide exchange factor activity"/>
    <property type="evidence" value="ECO:0007669"/>
    <property type="project" value="EnsemblFungi"/>
</dbReference>
<name>A5DBS8_PICGU</name>
<keyword evidence="8" id="KW-1185">Reference proteome</keyword>
<dbReference type="InterPro" id="IPR011012">
    <property type="entry name" value="Longin-like_dom_sf"/>
</dbReference>
<dbReference type="OrthoDB" id="3364529at2759"/>
<dbReference type="HOGENOM" id="CLU_053380_4_0_1"/>
<dbReference type="GeneID" id="5129028"/>
<dbReference type="OMA" id="GKLMYGM"/>
<evidence type="ECO:0000256" key="2">
    <source>
        <dbReference type="ARBA" id="ARBA00022824"/>
    </source>
</evidence>
<comment type="subunit">
    <text evidence="6">Part of the multisubunit transport protein particle (TRAPP) complex.</text>
</comment>
<dbReference type="STRING" id="294746.A5DBS8"/>
<comment type="subcellular location">
    <subcellularLocation>
        <location evidence="6">Endoplasmic reticulum</location>
    </subcellularLocation>
    <subcellularLocation>
        <location evidence="6">Golgi apparatus</location>
        <location evidence="6">cis-Golgi network</location>
    </subcellularLocation>
</comment>
<evidence type="ECO:0000256" key="6">
    <source>
        <dbReference type="RuleBase" id="RU366065"/>
    </source>
</evidence>
<dbReference type="EMBL" id="CH408155">
    <property type="protein sequence ID" value="EDK36635.2"/>
    <property type="molecule type" value="Genomic_DNA"/>
</dbReference>
<dbReference type="PANTHER" id="PTHR23249">
    <property type="entry name" value="TRAFFICKING PROTEIN PARTICLE COMPLEX SUBUNIT"/>
    <property type="match status" value="1"/>
</dbReference>
<evidence type="ECO:0000256" key="4">
    <source>
        <dbReference type="ARBA" id="ARBA00023034"/>
    </source>
</evidence>
<dbReference type="GO" id="GO:0005783">
    <property type="term" value="C:endoplasmic reticulum"/>
    <property type="evidence" value="ECO:0007669"/>
    <property type="project" value="UniProtKB-SubCell"/>
</dbReference>
<dbReference type="Pfam" id="PF04099">
    <property type="entry name" value="Sybindin"/>
    <property type="match status" value="1"/>
</dbReference>
<dbReference type="Proteomes" id="UP000001997">
    <property type="component" value="Unassembled WGS sequence"/>
</dbReference>
<dbReference type="InterPro" id="IPR007233">
    <property type="entry name" value="TRAPPC"/>
</dbReference>
<dbReference type="SUPFAM" id="SSF64356">
    <property type="entry name" value="SNARE-like"/>
    <property type="match status" value="1"/>
</dbReference>
<keyword evidence="1 6" id="KW-0813">Transport</keyword>
<evidence type="ECO:0000313" key="7">
    <source>
        <dbReference type="EMBL" id="EDK36635.2"/>
    </source>
</evidence>
<dbReference type="GO" id="GO:1990071">
    <property type="term" value="C:TRAPPII protein complex"/>
    <property type="evidence" value="ECO:0007669"/>
    <property type="project" value="EnsemblFungi"/>
</dbReference>
<dbReference type="GO" id="GO:0006888">
    <property type="term" value="P:endoplasmic reticulum to Golgi vesicle-mediated transport"/>
    <property type="evidence" value="ECO:0007669"/>
    <property type="project" value="UniProtKB-UniRule"/>
</dbReference>
<keyword evidence="4 6" id="KW-0333">Golgi apparatus</keyword>
<dbReference type="InParanoid" id="A5DBS8"/>
<dbReference type="eggNOG" id="KOG3368">
    <property type="taxonomic scope" value="Eukaryota"/>
</dbReference>
<dbReference type="PANTHER" id="PTHR23249:SF16">
    <property type="entry name" value="TRAFFICKING PROTEIN PARTICLE COMPLEX SUBUNIT 1"/>
    <property type="match status" value="1"/>
</dbReference>
<evidence type="ECO:0000256" key="3">
    <source>
        <dbReference type="ARBA" id="ARBA00022892"/>
    </source>
</evidence>
<dbReference type="GO" id="GO:1990070">
    <property type="term" value="C:TRAPPI protein complex"/>
    <property type="evidence" value="ECO:0007669"/>
    <property type="project" value="EnsemblFungi"/>
</dbReference>
<protein>
    <recommendedName>
        <fullName evidence="6">Trafficking protein particle complex subunit</fullName>
    </recommendedName>
</protein>
<reference evidence="7 8" key="1">
    <citation type="journal article" date="2009" name="Nature">
        <title>Evolution of pathogenicity and sexual reproduction in eight Candida genomes.</title>
        <authorList>
            <person name="Butler G."/>
            <person name="Rasmussen M.D."/>
            <person name="Lin M.F."/>
            <person name="Santos M.A."/>
            <person name="Sakthikumar S."/>
            <person name="Munro C.A."/>
            <person name="Rheinbay E."/>
            <person name="Grabherr M."/>
            <person name="Forche A."/>
            <person name="Reedy J.L."/>
            <person name="Agrafioti I."/>
            <person name="Arnaud M.B."/>
            <person name="Bates S."/>
            <person name="Brown A.J."/>
            <person name="Brunke S."/>
            <person name="Costanzo M.C."/>
            <person name="Fitzpatrick D.A."/>
            <person name="de Groot P.W."/>
            <person name="Harris D."/>
            <person name="Hoyer L.L."/>
            <person name="Hube B."/>
            <person name="Klis F.M."/>
            <person name="Kodira C."/>
            <person name="Lennard N."/>
            <person name="Logue M.E."/>
            <person name="Martin R."/>
            <person name="Neiman A.M."/>
            <person name="Nikolaou E."/>
            <person name="Quail M.A."/>
            <person name="Quinn J."/>
            <person name="Santos M.C."/>
            <person name="Schmitzberger F.F."/>
            <person name="Sherlock G."/>
            <person name="Shah P."/>
            <person name="Silverstein K.A."/>
            <person name="Skrzypek M.S."/>
            <person name="Soll D."/>
            <person name="Staggs R."/>
            <person name="Stansfield I."/>
            <person name="Stumpf M.P."/>
            <person name="Sudbery P.E."/>
            <person name="Srikantha T."/>
            <person name="Zeng Q."/>
            <person name="Berman J."/>
            <person name="Berriman M."/>
            <person name="Heitman J."/>
            <person name="Gow N.A."/>
            <person name="Lorenz M.C."/>
            <person name="Birren B.W."/>
            <person name="Kellis M."/>
            <person name="Cuomo C.A."/>
        </authorList>
    </citation>
    <scope>NUCLEOTIDE SEQUENCE [LARGE SCALE GENOMIC DNA]</scope>
    <source>
        <strain evidence="8">ATCC 6260 / CBS 566 / DSM 6381 / JCM 1539 / NBRC 10279 / NRRL Y-324</strain>
    </source>
</reference>